<feature type="transmembrane region" description="Helical" evidence="2">
    <location>
        <begin position="315"/>
        <end position="334"/>
    </location>
</feature>
<feature type="transmembrane region" description="Helical" evidence="2">
    <location>
        <begin position="36"/>
        <end position="58"/>
    </location>
</feature>
<feature type="transmembrane region" description="Helical" evidence="2">
    <location>
        <begin position="638"/>
        <end position="656"/>
    </location>
</feature>
<feature type="compositionally biased region" description="Polar residues" evidence="1">
    <location>
        <begin position="383"/>
        <end position="393"/>
    </location>
</feature>
<feature type="transmembrane region" description="Helical" evidence="2">
    <location>
        <begin position="457"/>
        <end position="483"/>
    </location>
</feature>
<dbReference type="InterPro" id="IPR036259">
    <property type="entry name" value="MFS_trans_sf"/>
</dbReference>
<feature type="compositionally biased region" description="Basic and acidic residues" evidence="1">
    <location>
        <begin position="394"/>
        <end position="404"/>
    </location>
</feature>
<keyword evidence="2" id="KW-0812">Transmembrane</keyword>
<dbReference type="InterPro" id="IPR052728">
    <property type="entry name" value="O2_lipid_transport_reg"/>
</dbReference>
<feature type="transmembrane region" description="Helical" evidence="2">
    <location>
        <begin position="733"/>
        <end position="757"/>
    </location>
</feature>
<evidence type="ECO:0000256" key="2">
    <source>
        <dbReference type="SAM" id="Phobius"/>
    </source>
</evidence>
<feature type="compositionally biased region" description="Polar residues" evidence="1">
    <location>
        <begin position="366"/>
        <end position="375"/>
    </location>
</feature>
<evidence type="ECO:0000313" key="4">
    <source>
        <dbReference type="EMBL" id="KAG9508916.1"/>
    </source>
</evidence>
<evidence type="ECO:0000313" key="5">
    <source>
        <dbReference type="Proteomes" id="UP000825002"/>
    </source>
</evidence>
<feature type="domain" description="Nose resistant-to-fluoxetine protein N-terminal" evidence="3">
    <location>
        <begin position="135"/>
        <end position="299"/>
    </location>
</feature>
<feature type="transmembrane region" description="Helical" evidence="2">
    <location>
        <begin position="418"/>
        <end position="437"/>
    </location>
</feature>
<name>A0ABQ7S6C6_9ACAR</name>
<accession>A0ABQ7S6C6</accession>
<dbReference type="EMBL" id="JAIFTH010000825">
    <property type="protein sequence ID" value="KAG9508916.1"/>
    <property type="molecule type" value="Genomic_DNA"/>
</dbReference>
<feature type="transmembrane region" description="Helical" evidence="2">
    <location>
        <begin position="567"/>
        <end position="588"/>
    </location>
</feature>
<dbReference type="InterPro" id="IPR006621">
    <property type="entry name" value="Nose-resist-to-fluoxetine_N"/>
</dbReference>
<dbReference type="PANTHER" id="PTHR11161">
    <property type="entry name" value="O-ACYLTRANSFERASE"/>
    <property type="match status" value="1"/>
</dbReference>
<dbReference type="SUPFAM" id="SSF103473">
    <property type="entry name" value="MFS general substrate transporter"/>
    <property type="match status" value="1"/>
</dbReference>
<feature type="transmembrane region" description="Helical" evidence="2">
    <location>
        <begin position="777"/>
        <end position="798"/>
    </location>
</feature>
<feature type="region of interest" description="Disordered" evidence="1">
    <location>
        <begin position="366"/>
        <end position="404"/>
    </location>
</feature>
<protein>
    <recommendedName>
        <fullName evidence="3">Nose resistant-to-fluoxetine protein N-terminal domain-containing protein</fullName>
    </recommendedName>
</protein>
<feature type="transmembrane region" description="Helical" evidence="2">
    <location>
        <begin position="850"/>
        <end position="870"/>
    </location>
</feature>
<evidence type="ECO:0000256" key="1">
    <source>
        <dbReference type="SAM" id="MobiDB-lite"/>
    </source>
</evidence>
<keyword evidence="5" id="KW-1185">Reference proteome</keyword>
<dbReference type="PANTHER" id="PTHR11161:SF0">
    <property type="entry name" value="O-ACYLTRANSFERASE LIKE PROTEIN"/>
    <property type="match status" value="1"/>
</dbReference>
<dbReference type="SMART" id="SM00703">
    <property type="entry name" value="NRF"/>
    <property type="match status" value="1"/>
</dbReference>
<keyword evidence="2" id="KW-0472">Membrane</keyword>
<feature type="transmembrane region" description="Helical" evidence="2">
    <location>
        <begin position="810"/>
        <end position="830"/>
    </location>
</feature>
<dbReference type="Proteomes" id="UP000825002">
    <property type="component" value="Unassembled WGS sequence"/>
</dbReference>
<keyword evidence="2" id="KW-1133">Transmembrane helix</keyword>
<proteinExistence type="predicted"/>
<feature type="transmembrane region" description="Helical" evidence="2">
    <location>
        <begin position="676"/>
        <end position="696"/>
    </location>
</feature>
<organism evidence="4 5">
    <name type="scientific">Fragariocoptes setiger</name>
    <dbReference type="NCBI Taxonomy" id="1670756"/>
    <lineage>
        <taxon>Eukaryota</taxon>
        <taxon>Metazoa</taxon>
        <taxon>Ecdysozoa</taxon>
        <taxon>Arthropoda</taxon>
        <taxon>Chelicerata</taxon>
        <taxon>Arachnida</taxon>
        <taxon>Acari</taxon>
        <taxon>Acariformes</taxon>
        <taxon>Trombidiformes</taxon>
        <taxon>Prostigmata</taxon>
        <taxon>Eupodina</taxon>
        <taxon>Eriophyoidea</taxon>
        <taxon>Phytoptidae</taxon>
        <taxon>Fragariocoptes</taxon>
    </lineage>
</organism>
<gene>
    <name evidence="4" type="ORF">GZH46_02578</name>
</gene>
<sequence>MALIRISNQEEEEEKKPICTTDVAKMARATIRQVKSVTSSSIVVITLISILLSFIIAAQTGTTSDSNATSVESSNRIPAVNYTLVEQEFNYVVPNDDELVRKWKALDATMKSGIQAAVKSLFPRIVSMATDARVSGDCSGAMLKWMISLQSMKSWSIKMLDAIGKPSPGTLEGSLTLFGDYGQCLNLRAPEEDETEITGQFVEYFRGKYCVLHIKPQLTERQKYFTINSTIDSLKRRTSKPYDRNLYDDLSELAIAFHYTSIRADLCVPSMCSKDDIQRFASHLGKLMDMRMQVMRCETSPPDGALTIAIDKLRLLWAFGAVLVVSSITLMMLVHTKRRTKNTDITKKQFGGDNLNVIEPLTTSKVTPATSMSNASHDEELSTDVNTNSSHTSSTEDKLSNIKHSSSDKHIKRRVKTILNGVMGIVLLWIILVNTLSTLPYQFLRHLLPLRGHMLNIGSLLVVNSTLQFDSVIIISAFTYAYLHMGSTMSRMCAYVVTTYVRRVAPMILLIAAVVWTSGLSGYWHQSPVWADVVAPVGQACLSTGVYNLAFIQNYLSANMSICLPHTWLLCVELQLLVLVGIPMVYCLNKLFRTNNSATSNSDDEDKQQQQQLPTTVVSKKQASQTSIDQIGAVKARLVSCSLVTFGSLVAAYQVYGYGLPPAYFYTFPDLRDRHAYWWAHLGRAMTHLVPFVVGLRSGHAARRISDEQAHQCDRIRKQCAPLWQTGGPYGRCLLASLAIVTMMVSIWSPWAFMWATGTMSLPGPVCSAIYDLTCRLLWSLACGWLLFQLITPVSTMLHCYDNKCHVMKCLSHPFLVVCGRRWALIYLIYPWISSLVIGTQQQASFSSPLMLIYVLIGNMLLTLAIAHVLHKFIDRPLRRACRPLIARANLIPRRRTVGDVTAV</sequence>
<feature type="transmembrane region" description="Helical" evidence="2">
    <location>
        <begin position="504"/>
        <end position="524"/>
    </location>
</feature>
<reference evidence="4 5" key="1">
    <citation type="submission" date="2020-10" db="EMBL/GenBank/DDBJ databases">
        <authorList>
            <person name="Klimov P.B."/>
            <person name="Dyachkov S.M."/>
            <person name="Chetverikov P.E."/>
        </authorList>
    </citation>
    <scope>NUCLEOTIDE SEQUENCE [LARGE SCALE GENOMIC DNA]</scope>
    <source>
        <strain evidence="4">BMOC 18-1129-001#AD2665</strain>
        <tissue evidence="4">Entire mites</tissue>
    </source>
</reference>
<comment type="caution">
    <text evidence="4">The sequence shown here is derived from an EMBL/GenBank/DDBJ whole genome shotgun (WGS) entry which is preliminary data.</text>
</comment>
<dbReference type="Pfam" id="PF20146">
    <property type="entry name" value="NRF"/>
    <property type="match status" value="1"/>
</dbReference>
<evidence type="ECO:0000259" key="3">
    <source>
        <dbReference type="SMART" id="SM00703"/>
    </source>
</evidence>